<gene>
    <name evidence="11" type="ORF">AMSG_03346</name>
</gene>
<dbReference type="PANTHER" id="PTHR11157:SF169">
    <property type="entry name" value="ELONGATION OF FATTY ACIDS PROTEIN"/>
    <property type="match status" value="1"/>
</dbReference>
<evidence type="ECO:0000256" key="1">
    <source>
        <dbReference type="ARBA" id="ARBA00004141"/>
    </source>
</evidence>
<dbReference type="GO" id="GO:0042761">
    <property type="term" value="P:very long-chain fatty acid biosynthetic process"/>
    <property type="evidence" value="ECO:0007669"/>
    <property type="project" value="TreeGrafter"/>
</dbReference>
<dbReference type="GO" id="GO:0034625">
    <property type="term" value="P:fatty acid elongation, monounsaturated fatty acid"/>
    <property type="evidence" value="ECO:0007669"/>
    <property type="project" value="TreeGrafter"/>
</dbReference>
<sequence>MSTAWLKAFEVPDMPMWQPIAACVVYVTVNYLLSGRTREQTPSWIKGMALSHNAIMTVFSAWVCYETFAFVLPRAWEWDFIYSPTCNTLMVDDGSSPLPALSYFFYLSKIYEFLDTWIVLLKGRKPIFLQVFHHIGAVLIMWALTQFRTEATWLFLSLNSFIHTLMYARYALTVVGIHPPFKSLLTTMQLVQFVVGMGLSAPYFFIECLTGPAFWALACNNTYVTILVFLFADFFKKNYLAKKPKKE</sequence>
<feature type="transmembrane region" description="Helical" evidence="10">
    <location>
        <begin position="127"/>
        <end position="145"/>
    </location>
</feature>
<dbReference type="RefSeq" id="XP_013760188.1">
    <property type="nucleotide sequence ID" value="XM_013904734.1"/>
</dbReference>
<keyword evidence="8 10" id="KW-0472">Membrane</keyword>
<evidence type="ECO:0000256" key="6">
    <source>
        <dbReference type="ARBA" id="ARBA00022989"/>
    </source>
</evidence>
<evidence type="ECO:0000256" key="4">
    <source>
        <dbReference type="ARBA" id="ARBA00022692"/>
    </source>
</evidence>
<dbReference type="GO" id="GO:0030148">
    <property type="term" value="P:sphingolipid biosynthetic process"/>
    <property type="evidence" value="ECO:0007669"/>
    <property type="project" value="TreeGrafter"/>
</dbReference>
<dbReference type="GO" id="GO:0034626">
    <property type="term" value="P:fatty acid elongation, polyunsaturated fatty acid"/>
    <property type="evidence" value="ECO:0007669"/>
    <property type="project" value="TreeGrafter"/>
</dbReference>
<feature type="transmembrane region" description="Helical" evidence="10">
    <location>
        <begin position="212"/>
        <end position="235"/>
    </location>
</feature>
<dbReference type="Proteomes" id="UP000054408">
    <property type="component" value="Unassembled WGS sequence"/>
</dbReference>
<dbReference type="GO" id="GO:0019367">
    <property type="term" value="P:fatty acid elongation, saturated fatty acid"/>
    <property type="evidence" value="ECO:0007669"/>
    <property type="project" value="TreeGrafter"/>
</dbReference>
<protein>
    <recommendedName>
        <fullName evidence="10">Elongation of fatty acids protein</fullName>
        <ecNumber evidence="10">2.3.1.-</ecNumber>
    </recommendedName>
</protein>
<dbReference type="Pfam" id="PF01151">
    <property type="entry name" value="ELO"/>
    <property type="match status" value="1"/>
</dbReference>
<evidence type="ECO:0000256" key="9">
    <source>
        <dbReference type="ARBA" id="ARBA00023160"/>
    </source>
</evidence>
<keyword evidence="12" id="KW-1185">Reference proteome</keyword>
<feature type="transmembrane region" description="Helical" evidence="10">
    <location>
        <begin position="54"/>
        <end position="72"/>
    </location>
</feature>
<reference evidence="11 12" key="1">
    <citation type="submission" date="2010-05" db="EMBL/GenBank/DDBJ databases">
        <title>The Genome Sequence of Thecamonas trahens ATCC 50062.</title>
        <authorList>
            <consortium name="The Broad Institute Genome Sequencing Platform"/>
            <person name="Russ C."/>
            <person name="Cuomo C."/>
            <person name="Shea T."/>
            <person name="Young S.K."/>
            <person name="Zeng Q."/>
            <person name="Koehrsen M."/>
            <person name="Haas B."/>
            <person name="Borodovsky M."/>
            <person name="Guigo R."/>
            <person name="Alvarado L."/>
            <person name="Berlin A."/>
            <person name="Bochicchio J."/>
            <person name="Borenstein D."/>
            <person name="Chapman S."/>
            <person name="Chen Z."/>
            <person name="Freedman E."/>
            <person name="Gellesch M."/>
            <person name="Goldberg J."/>
            <person name="Griggs A."/>
            <person name="Gujja S."/>
            <person name="Heilman E."/>
            <person name="Heiman D."/>
            <person name="Hepburn T."/>
            <person name="Howarth C."/>
            <person name="Jen D."/>
            <person name="Larson L."/>
            <person name="Mehta T."/>
            <person name="Park D."/>
            <person name="Pearson M."/>
            <person name="Roberts A."/>
            <person name="Saif S."/>
            <person name="Shenoy N."/>
            <person name="Sisk P."/>
            <person name="Stolte C."/>
            <person name="Sykes S."/>
            <person name="Thomson T."/>
            <person name="Walk T."/>
            <person name="White J."/>
            <person name="Yandava C."/>
            <person name="Burger G."/>
            <person name="Gray M.W."/>
            <person name="Holland P.W.H."/>
            <person name="King N."/>
            <person name="Lang F.B.F."/>
            <person name="Roger A.J."/>
            <person name="Ruiz-Trillo I."/>
            <person name="Lander E."/>
            <person name="Nusbaum C."/>
        </authorList>
    </citation>
    <scope>NUCLEOTIDE SEQUENCE [LARGE SCALE GENOMIC DNA]</scope>
    <source>
        <strain evidence="11 12">ATCC 50062</strain>
    </source>
</reference>
<dbReference type="GeneID" id="25562958"/>
<comment type="catalytic activity">
    <reaction evidence="10">
        <text>an acyl-CoA + malonyl-CoA + H(+) = a 3-oxoacyl-CoA + CO2 + CoA</text>
        <dbReference type="Rhea" id="RHEA:50252"/>
        <dbReference type="ChEBI" id="CHEBI:15378"/>
        <dbReference type="ChEBI" id="CHEBI:16526"/>
        <dbReference type="ChEBI" id="CHEBI:57287"/>
        <dbReference type="ChEBI" id="CHEBI:57384"/>
        <dbReference type="ChEBI" id="CHEBI:58342"/>
        <dbReference type="ChEBI" id="CHEBI:90726"/>
    </reaction>
    <physiologicalReaction direction="left-to-right" evidence="10">
        <dbReference type="Rhea" id="RHEA:50253"/>
    </physiologicalReaction>
</comment>
<evidence type="ECO:0000256" key="7">
    <source>
        <dbReference type="ARBA" id="ARBA00023098"/>
    </source>
</evidence>
<accession>A0A0L0D3V0</accession>
<feature type="transmembrane region" description="Helical" evidence="10">
    <location>
        <begin position="184"/>
        <end position="206"/>
    </location>
</feature>
<keyword evidence="4 10" id="KW-0812">Transmembrane</keyword>
<proteinExistence type="inferred from homology"/>
<comment type="subcellular location">
    <subcellularLocation>
        <location evidence="1">Membrane</location>
        <topology evidence="1">Multi-pass membrane protein</topology>
    </subcellularLocation>
</comment>
<keyword evidence="3 10" id="KW-0808">Transferase</keyword>
<keyword evidence="9 10" id="KW-0275">Fatty acid biosynthesis</keyword>
<dbReference type="EC" id="2.3.1.-" evidence="10"/>
<dbReference type="GO" id="GO:0005789">
    <property type="term" value="C:endoplasmic reticulum membrane"/>
    <property type="evidence" value="ECO:0007669"/>
    <property type="project" value="TreeGrafter"/>
</dbReference>
<dbReference type="AlphaFoldDB" id="A0A0L0D3V0"/>
<name>A0A0L0D3V0_THETB</name>
<dbReference type="STRING" id="461836.A0A0L0D3V0"/>
<dbReference type="GO" id="GO:0009922">
    <property type="term" value="F:fatty acid elongase activity"/>
    <property type="evidence" value="ECO:0007669"/>
    <property type="project" value="InterPro"/>
</dbReference>
<feature type="transmembrane region" description="Helical" evidence="10">
    <location>
        <begin position="151"/>
        <end position="172"/>
    </location>
</feature>
<feature type="transmembrane region" description="Helical" evidence="10">
    <location>
        <begin position="16"/>
        <end position="33"/>
    </location>
</feature>
<keyword evidence="6 10" id="KW-1133">Transmembrane helix</keyword>
<keyword evidence="5 10" id="KW-0276">Fatty acid metabolism</keyword>
<keyword evidence="7 10" id="KW-0443">Lipid metabolism</keyword>
<dbReference type="OrthoDB" id="10259681at2759"/>
<dbReference type="OMA" id="HINMVAN"/>
<organism evidence="11 12">
    <name type="scientific">Thecamonas trahens ATCC 50062</name>
    <dbReference type="NCBI Taxonomy" id="461836"/>
    <lineage>
        <taxon>Eukaryota</taxon>
        <taxon>Apusozoa</taxon>
        <taxon>Apusomonadida</taxon>
        <taxon>Apusomonadidae</taxon>
        <taxon>Thecamonas</taxon>
    </lineage>
</organism>
<dbReference type="EMBL" id="GL349444">
    <property type="protein sequence ID" value="KNC46915.1"/>
    <property type="molecule type" value="Genomic_DNA"/>
</dbReference>
<evidence type="ECO:0000256" key="8">
    <source>
        <dbReference type="ARBA" id="ARBA00023136"/>
    </source>
</evidence>
<evidence type="ECO:0000313" key="11">
    <source>
        <dbReference type="EMBL" id="KNC46915.1"/>
    </source>
</evidence>
<dbReference type="PANTHER" id="PTHR11157">
    <property type="entry name" value="FATTY ACID ACYL TRANSFERASE-RELATED"/>
    <property type="match status" value="1"/>
</dbReference>
<evidence type="ECO:0000256" key="2">
    <source>
        <dbReference type="ARBA" id="ARBA00022516"/>
    </source>
</evidence>
<comment type="similarity">
    <text evidence="10">Belongs to the ELO family.</text>
</comment>
<evidence type="ECO:0000256" key="5">
    <source>
        <dbReference type="ARBA" id="ARBA00022832"/>
    </source>
</evidence>
<evidence type="ECO:0000256" key="10">
    <source>
        <dbReference type="RuleBase" id="RU361115"/>
    </source>
</evidence>
<evidence type="ECO:0000256" key="3">
    <source>
        <dbReference type="ARBA" id="ARBA00022679"/>
    </source>
</evidence>
<keyword evidence="2 10" id="KW-0444">Lipid biosynthesis</keyword>
<evidence type="ECO:0000313" key="12">
    <source>
        <dbReference type="Proteomes" id="UP000054408"/>
    </source>
</evidence>
<dbReference type="eggNOG" id="KOG3071">
    <property type="taxonomic scope" value="Eukaryota"/>
</dbReference>
<dbReference type="InterPro" id="IPR002076">
    <property type="entry name" value="ELO_fam"/>
</dbReference>